<keyword evidence="2" id="KW-1133">Transmembrane helix</keyword>
<keyword evidence="2" id="KW-0812">Transmembrane</keyword>
<gene>
    <name evidence="3" type="ORF">PG999_007634</name>
</gene>
<evidence type="ECO:0000313" key="4">
    <source>
        <dbReference type="Proteomes" id="UP001392437"/>
    </source>
</evidence>
<dbReference type="AlphaFoldDB" id="A0AAW0QLS5"/>
<accession>A0AAW0QLS5</accession>
<protein>
    <recommendedName>
        <fullName evidence="5">Apple domain-containing protein</fullName>
    </recommendedName>
</protein>
<feature type="compositionally biased region" description="Low complexity" evidence="1">
    <location>
        <begin position="42"/>
        <end position="59"/>
    </location>
</feature>
<keyword evidence="4" id="KW-1185">Reference proteome</keyword>
<feature type="compositionally biased region" description="Low complexity" evidence="1">
    <location>
        <begin position="134"/>
        <end position="160"/>
    </location>
</feature>
<evidence type="ECO:0008006" key="5">
    <source>
        <dbReference type="Google" id="ProtNLM"/>
    </source>
</evidence>
<sequence length="267" mass="28132">MYNANTAPEVISALPAQKEVAHHHQQVGMEPVPMAYAQERVPASSPSTAYPSSSQTYYPHMDGHSTTTSTPGLEKPPAGGSPICGLTQRNFMILCIAALVILGAAIGGGVGGGLVASRAESNFSSSQHPAGVSLSSSIAPAPTSTPVSTTTSSSPSSSATGIAQQDVQLDCPNIDGKKETFDKKWTFRYNCGKDYTGSQYDIIFLASYRLEDCVKACTSYNNNRGRAECTAVEFNADMKACAVKNATRDIAMNAADPTRQVLVVLQL</sequence>
<evidence type="ECO:0000313" key="3">
    <source>
        <dbReference type="EMBL" id="KAK8109497.1"/>
    </source>
</evidence>
<keyword evidence="2" id="KW-0472">Membrane</keyword>
<reference evidence="3 4" key="1">
    <citation type="submission" date="2023-01" db="EMBL/GenBank/DDBJ databases">
        <title>Analysis of 21 Apiospora genomes using comparative genomics revels a genus with tremendous synthesis potential of carbohydrate active enzymes and secondary metabolites.</title>
        <authorList>
            <person name="Sorensen T."/>
        </authorList>
    </citation>
    <scope>NUCLEOTIDE SEQUENCE [LARGE SCALE GENOMIC DNA]</scope>
    <source>
        <strain evidence="3 4">CBS 117206</strain>
    </source>
</reference>
<proteinExistence type="predicted"/>
<evidence type="ECO:0000256" key="2">
    <source>
        <dbReference type="SAM" id="Phobius"/>
    </source>
</evidence>
<feature type="transmembrane region" description="Helical" evidence="2">
    <location>
        <begin position="91"/>
        <end position="116"/>
    </location>
</feature>
<name>A0AAW0QLS5_9PEZI</name>
<feature type="region of interest" description="Disordered" evidence="1">
    <location>
        <begin position="42"/>
        <end position="78"/>
    </location>
</feature>
<feature type="region of interest" description="Disordered" evidence="1">
    <location>
        <begin position="134"/>
        <end position="162"/>
    </location>
</feature>
<dbReference type="Proteomes" id="UP001392437">
    <property type="component" value="Unassembled WGS sequence"/>
</dbReference>
<comment type="caution">
    <text evidence="3">The sequence shown here is derived from an EMBL/GenBank/DDBJ whole genome shotgun (WGS) entry which is preliminary data.</text>
</comment>
<dbReference type="EMBL" id="JAQQWP010000007">
    <property type="protein sequence ID" value="KAK8109497.1"/>
    <property type="molecule type" value="Genomic_DNA"/>
</dbReference>
<evidence type="ECO:0000256" key="1">
    <source>
        <dbReference type="SAM" id="MobiDB-lite"/>
    </source>
</evidence>
<organism evidence="3 4">
    <name type="scientific">Apiospora kogelbergensis</name>
    <dbReference type="NCBI Taxonomy" id="1337665"/>
    <lineage>
        <taxon>Eukaryota</taxon>
        <taxon>Fungi</taxon>
        <taxon>Dikarya</taxon>
        <taxon>Ascomycota</taxon>
        <taxon>Pezizomycotina</taxon>
        <taxon>Sordariomycetes</taxon>
        <taxon>Xylariomycetidae</taxon>
        <taxon>Amphisphaeriales</taxon>
        <taxon>Apiosporaceae</taxon>
        <taxon>Apiospora</taxon>
    </lineage>
</organism>